<dbReference type="PANTHER" id="PTHR33824:SF7">
    <property type="entry name" value="POLYKETIDE CYCLASE_DEHYDRASE AND LIPID TRANSPORT SUPERFAMILY PROTEIN"/>
    <property type="match status" value="1"/>
</dbReference>
<evidence type="ECO:0000313" key="4">
    <source>
        <dbReference type="Proteomes" id="UP001500192"/>
    </source>
</evidence>
<feature type="domain" description="Coenzyme Q-binding protein COQ10 START" evidence="2">
    <location>
        <begin position="140"/>
        <end position="265"/>
    </location>
</feature>
<dbReference type="EMBL" id="BAABIB010000088">
    <property type="protein sequence ID" value="GAA5169704.1"/>
    <property type="molecule type" value="Genomic_DNA"/>
</dbReference>
<feature type="region of interest" description="Disordered" evidence="1">
    <location>
        <begin position="276"/>
        <end position="302"/>
    </location>
</feature>
<organism evidence="3 4">
    <name type="scientific">Amycolatopsis dongchuanensis</name>
    <dbReference type="NCBI Taxonomy" id="1070866"/>
    <lineage>
        <taxon>Bacteria</taxon>
        <taxon>Bacillati</taxon>
        <taxon>Actinomycetota</taxon>
        <taxon>Actinomycetes</taxon>
        <taxon>Pseudonocardiales</taxon>
        <taxon>Pseudonocardiaceae</taxon>
        <taxon>Amycolatopsis</taxon>
    </lineage>
</organism>
<dbReference type="CDD" id="cd07817">
    <property type="entry name" value="SRPBCC_8"/>
    <property type="match status" value="1"/>
</dbReference>
<evidence type="ECO:0000259" key="2">
    <source>
        <dbReference type="Pfam" id="PF03364"/>
    </source>
</evidence>
<dbReference type="InterPro" id="IPR047137">
    <property type="entry name" value="ORF3"/>
</dbReference>
<dbReference type="Proteomes" id="UP001500192">
    <property type="component" value="Unassembled WGS sequence"/>
</dbReference>
<accession>A0ABP9QZK1</accession>
<reference evidence="4" key="1">
    <citation type="journal article" date="2019" name="Int. J. Syst. Evol. Microbiol.">
        <title>The Global Catalogue of Microorganisms (GCM) 10K type strain sequencing project: providing services to taxonomists for standard genome sequencing and annotation.</title>
        <authorList>
            <consortium name="The Broad Institute Genomics Platform"/>
            <consortium name="The Broad Institute Genome Sequencing Center for Infectious Disease"/>
            <person name="Wu L."/>
            <person name="Ma J."/>
        </authorList>
    </citation>
    <scope>NUCLEOTIDE SEQUENCE [LARGE SCALE GENOMIC DNA]</scope>
    <source>
        <strain evidence="4">JCM 18054</strain>
    </source>
</reference>
<evidence type="ECO:0000256" key="1">
    <source>
        <dbReference type="SAM" id="MobiDB-lite"/>
    </source>
</evidence>
<dbReference type="InterPro" id="IPR023393">
    <property type="entry name" value="START-like_dom_sf"/>
</dbReference>
<gene>
    <name evidence="3" type="ORF">GCM10023214_47140</name>
</gene>
<sequence length="302" mass="32422">MNKRLPRRLVDGLGVFSLGLGAAQLTAPGAVNRLIGAEDNPANRALQRWAGGAREFAAGVGLESRRMTALWLWARVAGDAFDLTVLSRLLGSARDGDARRRAAIATAAVAGVTLADLAAATTVGRRGGRTPVHAAARITVNRPVSEVYAAWRKLENLPRFMTHLAEVRQLGDGRSHWRASGPAGLDVEWDAEITRERADEHLAWESVGKATVRNSGRVDFRQAPGGRGTEIRVHLDYDPPGGAVGAAVAKLFGEEPDQQVRDDLRRFKQLLEVGEVVRSEGSPDGPDVRGLATQHPAQPLPV</sequence>
<dbReference type="RefSeq" id="WP_346054938.1">
    <property type="nucleotide sequence ID" value="NZ_BAABIB010000088.1"/>
</dbReference>
<dbReference type="Pfam" id="PF03364">
    <property type="entry name" value="Polyketide_cyc"/>
    <property type="match status" value="1"/>
</dbReference>
<name>A0ABP9QZK1_9PSEU</name>
<dbReference type="Gene3D" id="3.30.530.20">
    <property type="match status" value="1"/>
</dbReference>
<dbReference type="PANTHER" id="PTHR33824">
    <property type="entry name" value="POLYKETIDE CYCLASE/DEHYDRASE AND LIPID TRANSPORT SUPERFAMILY PROTEIN"/>
    <property type="match status" value="1"/>
</dbReference>
<protein>
    <recommendedName>
        <fullName evidence="2">Coenzyme Q-binding protein COQ10 START domain-containing protein</fullName>
    </recommendedName>
</protein>
<comment type="caution">
    <text evidence="3">The sequence shown here is derived from an EMBL/GenBank/DDBJ whole genome shotgun (WGS) entry which is preliminary data.</text>
</comment>
<proteinExistence type="predicted"/>
<dbReference type="SUPFAM" id="SSF55961">
    <property type="entry name" value="Bet v1-like"/>
    <property type="match status" value="1"/>
</dbReference>
<dbReference type="InterPro" id="IPR005031">
    <property type="entry name" value="COQ10_START"/>
</dbReference>
<keyword evidence="4" id="KW-1185">Reference proteome</keyword>
<evidence type="ECO:0000313" key="3">
    <source>
        <dbReference type="EMBL" id="GAA5169704.1"/>
    </source>
</evidence>